<gene>
    <name evidence="7" type="ORF">QBC35DRAFT_478340</name>
</gene>
<dbReference type="EMBL" id="MU864564">
    <property type="protein sequence ID" value="KAK4183238.1"/>
    <property type="molecule type" value="Genomic_DNA"/>
</dbReference>
<evidence type="ECO:0000256" key="3">
    <source>
        <dbReference type="ARBA" id="ARBA00022729"/>
    </source>
</evidence>
<keyword evidence="8" id="KW-1185">Reference proteome</keyword>
<dbReference type="Pfam" id="PF05577">
    <property type="entry name" value="Peptidase_S28"/>
    <property type="match status" value="2"/>
</dbReference>
<dbReference type="AlphaFoldDB" id="A0AAN6WKD6"/>
<evidence type="ECO:0000256" key="5">
    <source>
        <dbReference type="ARBA" id="ARBA00023180"/>
    </source>
</evidence>
<dbReference type="Gene3D" id="3.40.50.1820">
    <property type="entry name" value="alpha/beta hydrolase"/>
    <property type="match status" value="2"/>
</dbReference>
<evidence type="ECO:0000256" key="6">
    <source>
        <dbReference type="SAM" id="SignalP"/>
    </source>
</evidence>
<dbReference type="PANTHER" id="PTHR11010">
    <property type="entry name" value="PROTEASE S28 PRO-X CARBOXYPEPTIDASE-RELATED"/>
    <property type="match status" value="1"/>
</dbReference>
<accession>A0AAN6WKD6</accession>
<organism evidence="7 8">
    <name type="scientific">Podospora australis</name>
    <dbReference type="NCBI Taxonomy" id="1536484"/>
    <lineage>
        <taxon>Eukaryota</taxon>
        <taxon>Fungi</taxon>
        <taxon>Dikarya</taxon>
        <taxon>Ascomycota</taxon>
        <taxon>Pezizomycotina</taxon>
        <taxon>Sordariomycetes</taxon>
        <taxon>Sordariomycetidae</taxon>
        <taxon>Sordariales</taxon>
        <taxon>Podosporaceae</taxon>
        <taxon>Podospora</taxon>
    </lineage>
</organism>
<dbReference type="FunFam" id="3.40.50.1820:FF:000165">
    <property type="entry name" value="Serine peptidase, putative"/>
    <property type="match status" value="1"/>
</dbReference>
<reference evidence="7" key="2">
    <citation type="submission" date="2023-05" db="EMBL/GenBank/DDBJ databases">
        <authorList>
            <consortium name="Lawrence Berkeley National Laboratory"/>
            <person name="Steindorff A."/>
            <person name="Hensen N."/>
            <person name="Bonometti L."/>
            <person name="Westerberg I."/>
            <person name="Brannstrom I.O."/>
            <person name="Guillou S."/>
            <person name="Cros-Aarteil S."/>
            <person name="Calhoun S."/>
            <person name="Haridas S."/>
            <person name="Kuo A."/>
            <person name="Mondo S."/>
            <person name="Pangilinan J."/>
            <person name="Riley R."/>
            <person name="Labutti K."/>
            <person name="Andreopoulos B."/>
            <person name="Lipzen A."/>
            <person name="Chen C."/>
            <person name="Yanf M."/>
            <person name="Daum C."/>
            <person name="Ng V."/>
            <person name="Clum A."/>
            <person name="Ohm R."/>
            <person name="Martin F."/>
            <person name="Silar P."/>
            <person name="Natvig D."/>
            <person name="Lalanne C."/>
            <person name="Gautier V."/>
            <person name="Ament-Velasquez S.L."/>
            <person name="Kruys A."/>
            <person name="Hutchinson M.I."/>
            <person name="Powell A.J."/>
            <person name="Barry K."/>
            <person name="Miller A.N."/>
            <person name="Grigoriev I.V."/>
            <person name="Debuchy R."/>
            <person name="Gladieux P."/>
            <person name="Thoren M.H."/>
            <person name="Johannesson H."/>
        </authorList>
    </citation>
    <scope>NUCLEOTIDE SEQUENCE</scope>
    <source>
        <strain evidence="7">PSN309</strain>
    </source>
</reference>
<dbReference type="InterPro" id="IPR008758">
    <property type="entry name" value="Peptidase_S28"/>
</dbReference>
<dbReference type="GO" id="GO:0008239">
    <property type="term" value="F:dipeptidyl-peptidase activity"/>
    <property type="evidence" value="ECO:0007669"/>
    <property type="project" value="TreeGrafter"/>
</dbReference>
<dbReference type="SUPFAM" id="SSF53474">
    <property type="entry name" value="alpha/beta-Hydrolases"/>
    <property type="match status" value="1"/>
</dbReference>
<keyword evidence="2" id="KW-0645">Protease</keyword>
<evidence type="ECO:0000256" key="1">
    <source>
        <dbReference type="ARBA" id="ARBA00011079"/>
    </source>
</evidence>
<dbReference type="GO" id="GO:0006508">
    <property type="term" value="P:proteolysis"/>
    <property type="evidence" value="ECO:0007669"/>
    <property type="project" value="UniProtKB-KW"/>
</dbReference>
<evidence type="ECO:0000256" key="2">
    <source>
        <dbReference type="ARBA" id="ARBA00022670"/>
    </source>
</evidence>
<reference evidence="7" key="1">
    <citation type="journal article" date="2023" name="Mol. Phylogenet. Evol.">
        <title>Genome-scale phylogeny and comparative genomics of the fungal order Sordariales.</title>
        <authorList>
            <person name="Hensen N."/>
            <person name="Bonometti L."/>
            <person name="Westerberg I."/>
            <person name="Brannstrom I.O."/>
            <person name="Guillou S."/>
            <person name="Cros-Aarteil S."/>
            <person name="Calhoun S."/>
            <person name="Haridas S."/>
            <person name="Kuo A."/>
            <person name="Mondo S."/>
            <person name="Pangilinan J."/>
            <person name="Riley R."/>
            <person name="LaButti K."/>
            <person name="Andreopoulos B."/>
            <person name="Lipzen A."/>
            <person name="Chen C."/>
            <person name="Yan M."/>
            <person name="Daum C."/>
            <person name="Ng V."/>
            <person name="Clum A."/>
            <person name="Steindorff A."/>
            <person name="Ohm R.A."/>
            <person name="Martin F."/>
            <person name="Silar P."/>
            <person name="Natvig D.O."/>
            <person name="Lalanne C."/>
            <person name="Gautier V."/>
            <person name="Ament-Velasquez S.L."/>
            <person name="Kruys A."/>
            <person name="Hutchinson M.I."/>
            <person name="Powell A.J."/>
            <person name="Barry K."/>
            <person name="Miller A.N."/>
            <person name="Grigoriev I.V."/>
            <person name="Debuchy R."/>
            <person name="Gladieux P."/>
            <person name="Hiltunen Thoren M."/>
            <person name="Johannesson H."/>
        </authorList>
    </citation>
    <scope>NUCLEOTIDE SEQUENCE</scope>
    <source>
        <strain evidence="7">PSN309</strain>
    </source>
</reference>
<evidence type="ECO:0000256" key="4">
    <source>
        <dbReference type="ARBA" id="ARBA00022801"/>
    </source>
</evidence>
<comment type="similarity">
    <text evidence="1">Belongs to the peptidase S28 family.</text>
</comment>
<feature type="chain" id="PRO_5042813880" evidence="6">
    <location>
        <begin position="19"/>
        <end position="547"/>
    </location>
</feature>
<proteinExistence type="inferred from homology"/>
<dbReference type="PANTHER" id="PTHR11010:SF23">
    <property type="entry name" value="SERINE PEPTIDASE"/>
    <property type="match status" value="1"/>
</dbReference>
<comment type="caution">
    <text evidence="7">The sequence shown here is derived from an EMBL/GenBank/DDBJ whole genome shotgun (WGS) entry which is preliminary data.</text>
</comment>
<protein>
    <submittedName>
        <fullName evidence="7">Serine-type peptidase</fullName>
    </submittedName>
</protein>
<name>A0AAN6WKD6_9PEZI</name>
<feature type="signal peptide" evidence="6">
    <location>
        <begin position="1"/>
        <end position="18"/>
    </location>
</feature>
<evidence type="ECO:0000313" key="7">
    <source>
        <dbReference type="EMBL" id="KAK4183238.1"/>
    </source>
</evidence>
<evidence type="ECO:0000313" key="8">
    <source>
        <dbReference type="Proteomes" id="UP001302126"/>
    </source>
</evidence>
<keyword evidence="5" id="KW-0325">Glycoprotein</keyword>
<dbReference type="GO" id="GO:0070008">
    <property type="term" value="F:serine-type exopeptidase activity"/>
    <property type="evidence" value="ECO:0007669"/>
    <property type="project" value="InterPro"/>
</dbReference>
<dbReference type="Proteomes" id="UP001302126">
    <property type="component" value="Unassembled WGS sequence"/>
</dbReference>
<dbReference type="InterPro" id="IPR029058">
    <property type="entry name" value="AB_hydrolase_fold"/>
</dbReference>
<keyword evidence="3 6" id="KW-0732">Signal</keyword>
<sequence length="547" mass="61949">MRFSQVLVAVVLPTTVTAAIHRFHGMEIGPIDPATEHLSKRAEALNLTGYGTFDQLIDHANPSLGTFKQRFWYGFEYWRGPGSPIFVTNPGEQSAEGFNRTYFTPTRLTGRMAQEMGGAVLIMEHRYWGQSSPFANLTVKNLKYLTLENSLKDINYFANNIVLPFDTTNGSHPANAPWVFTGGSYSGALAGWLASLYPGTFWAYYGSSGVVQAIGNFWEYFVPVQEATPKNCSADVNKVVDYVDITMTLGTARQKRELKQKFWLGDLTDQDFAAALEWGPWEWQSSQFSSIKTLGYNPYHRFCDYVENVWPNSTSPVPGAKGVGLTKALEGYAKWFKEEAVPGFCEGSGYTDWKGEFNTQCFQNQNASNVAYKDLSPSNWINRQWNWMLCNEPFEWWQDGAPLGKPTLVSRLVNAEYWRKQCPLHFPRSEEGSNTIGIYRGKRAEDVNKWTGGWDALNTTRAMFTNGERDPWRDATYSSIFRPGGPVRTSEKMPTFLVKGGIHCSDLYGPNWDVNDDVKTVVSGVLTQMKKWVGEFYEEKGRKKVWE</sequence>
<keyword evidence="4" id="KW-0378">Hydrolase</keyword>